<evidence type="ECO:0000313" key="3">
    <source>
        <dbReference type="Proteomes" id="UP000295075"/>
    </source>
</evidence>
<keyword evidence="3" id="KW-1185">Reference proteome</keyword>
<comment type="caution">
    <text evidence="2">The sequence shown here is derived from an EMBL/GenBank/DDBJ whole genome shotgun (WGS) entry which is preliminary data.</text>
</comment>
<sequence length="298" mass="32387">MPDKLKMNYNLLNDAKKDLEELAGNIKPTLNDSLFSTLAGQDSSSILGSSEIDTAITALHTNAQGTMTKAEDGLKKLAGSFGSVGEAFLQFDAEIAQGMNVTNSNLALSNYYRDKSQWDYYQAHKSECENLPAGTEAPDFCSAKNPGDHPPLDQTIQTDRGNIQTHLTLDDKGNVIKEETTVTYDGKTYHSVTTYSDDKHTMITDSDYPDGSKVHDETKLNADGSSSSTSTSTDADGKKDVTVTDLKGDGSGTKKVTDNDGEVTEYTRGADNDDGTSADWVEVPKPEDDDYYYYPYGV</sequence>
<feature type="compositionally biased region" description="Basic and acidic residues" evidence="1">
    <location>
        <begin position="210"/>
        <end position="220"/>
    </location>
</feature>
<name>A0A4R4PW78_9ACTN</name>
<dbReference type="EMBL" id="SMKA01000104">
    <property type="protein sequence ID" value="TDC26766.1"/>
    <property type="molecule type" value="Genomic_DNA"/>
</dbReference>
<accession>A0A4R4PW78</accession>
<dbReference type="Proteomes" id="UP000295075">
    <property type="component" value="Unassembled WGS sequence"/>
</dbReference>
<feature type="compositionally biased region" description="Basic and acidic residues" evidence="1">
    <location>
        <begin position="235"/>
        <end position="248"/>
    </location>
</feature>
<reference evidence="2 3" key="1">
    <citation type="submission" date="2019-03" db="EMBL/GenBank/DDBJ databases">
        <title>Draft genome sequences of novel Actinobacteria.</title>
        <authorList>
            <person name="Sahin N."/>
            <person name="Ay H."/>
            <person name="Saygin H."/>
        </authorList>
    </citation>
    <scope>NUCLEOTIDE SEQUENCE [LARGE SCALE GENOMIC DNA]</scope>
    <source>
        <strain evidence="2 3">JCM 30547</strain>
    </source>
</reference>
<feature type="region of interest" description="Disordered" evidence="1">
    <location>
        <begin position="200"/>
        <end position="284"/>
    </location>
</feature>
<evidence type="ECO:0000313" key="2">
    <source>
        <dbReference type="EMBL" id="TDC26766.1"/>
    </source>
</evidence>
<proteinExistence type="predicted"/>
<protein>
    <submittedName>
        <fullName evidence="2">Uncharacterized protein</fullName>
    </submittedName>
</protein>
<dbReference type="OrthoDB" id="4350368at2"/>
<organism evidence="2 3">
    <name type="scientific">Kribbella albertanoniae</name>
    <dbReference type="NCBI Taxonomy" id="1266829"/>
    <lineage>
        <taxon>Bacteria</taxon>
        <taxon>Bacillati</taxon>
        <taxon>Actinomycetota</taxon>
        <taxon>Actinomycetes</taxon>
        <taxon>Propionibacteriales</taxon>
        <taxon>Kribbellaceae</taxon>
        <taxon>Kribbella</taxon>
    </lineage>
</organism>
<gene>
    <name evidence="2" type="ORF">E1261_21890</name>
</gene>
<dbReference type="AlphaFoldDB" id="A0A4R4PW78"/>
<evidence type="ECO:0000256" key="1">
    <source>
        <dbReference type="SAM" id="MobiDB-lite"/>
    </source>
</evidence>
<dbReference type="RefSeq" id="WP_132409324.1">
    <property type="nucleotide sequence ID" value="NZ_SMKA01000104.1"/>
</dbReference>